<comment type="caution">
    <text evidence="4">The sequence shown here is derived from an EMBL/GenBank/DDBJ whole genome shotgun (WGS) entry which is preliminary data.</text>
</comment>
<organism evidence="4 5">
    <name type="scientific">Orbus sasakiae</name>
    <dbReference type="NCBI Taxonomy" id="1078475"/>
    <lineage>
        <taxon>Bacteria</taxon>
        <taxon>Pseudomonadati</taxon>
        <taxon>Pseudomonadota</taxon>
        <taxon>Gammaproteobacteria</taxon>
        <taxon>Orbales</taxon>
        <taxon>Orbaceae</taxon>
        <taxon>Orbus</taxon>
    </lineage>
</organism>
<keyword evidence="5" id="KW-1185">Reference proteome</keyword>
<dbReference type="Pfam" id="PF03406">
    <property type="entry name" value="Phage_fiber_2"/>
    <property type="match status" value="3"/>
</dbReference>
<dbReference type="Proteomes" id="UP001500171">
    <property type="component" value="Unassembled WGS sequence"/>
</dbReference>
<dbReference type="InterPro" id="IPR022225">
    <property type="entry name" value="Phage_tail_fibre_N"/>
</dbReference>
<dbReference type="InterPro" id="IPR051934">
    <property type="entry name" value="Phage_Tail_Fiber_Structural"/>
</dbReference>
<evidence type="ECO:0000259" key="3">
    <source>
        <dbReference type="Pfam" id="PF12571"/>
    </source>
</evidence>
<keyword evidence="2" id="KW-0945">Host-virus interaction</keyword>
<proteinExistence type="predicted"/>
<reference evidence="5" key="1">
    <citation type="journal article" date="2019" name="Int. J. Syst. Evol. Microbiol.">
        <title>The Global Catalogue of Microorganisms (GCM) 10K type strain sequencing project: providing services to taxonomists for standard genome sequencing and annotation.</title>
        <authorList>
            <consortium name="The Broad Institute Genomics Platform"/>
            <consortium name="The Broad Institute Genome Sequencing Center for Infectious Disease"/>
            <person name="Wu L."/>
            <person name="Ma J."/>
        </authorList>
    </citation>
    <scope>NUCLEOTIDE SEQUENCE [LARGE SCALE GENOMIC DNA]</scope>
    <source>
        <strain evidence="5">JCM 18050</strain>
    </source>
</reference>
<name>A0ABP9NB89_9GAMM</name>
<gene>
    <name evidence="4" type="ORF">GCM10023211_21340</name>
</gene>
<evidence type="ECO:0000313" key="5">
    <source>
        <dbReference type="Proteomes" id="UP001500171"/>
    </source>
</evidence>
<dbReference type="Pfam" id="PF12571">
    <property type="entry name" value="Phage_tail_fib"/>
    <property type="match status" value="1"/>
</dbReference>
<evidence type="ECO:0000313" key="4">
    <source>
        <dbReference type="EMBL" id="GAA5113355.1"/>
    </source>
</evidence>
<evidence type="ECO:0000256" key="2">
    <source>
        <dbReference type="ARBA" id="ARBA00022581"/>
    </source>
</evidence>
<dbReference type="PANTHER" id="PTHR35191:SF1">
    <property type="entry name" value="PROPHAGE SIDE TAIL FIBER PROTEIN HOMOLOG STFQ-RELATED"/>
    <property type="match status" value="1"/>
</dbReference>
<accession>A0ABP9NB89</accession>
<sequence length="483" mass="51192">MSQTYFTILTNLGAALLAQATASGTQLKITHLAVGDGNGNVPSPLPTQTQLIHEVRRSAINTVYTDENNENHIIIEQVIPPEEGGFYIRELGVFDDKGNLIAVGNCPPSYKPKLSEGSGRTQVINMVIMVDNTGTVELKIDASTVLATRKYVDDLISSKMTEHEKSTNHPNASTTGKGFVQLNSAINSTLENQAATPKAVKTAYDLANTANTTANTSKTNAATAQAKADSAYTLANTANTTANTAKSTAETDASTTVKGRVQLNSAINSTAENQAATPGAVKKAYDLANIANTTANTAKTNAATTQTKADSAYTLASTDATTAVKGRVQLNSAVNSTAENQAATPGAVKKAYDLANNTLTTVNKTHDIEFIYPNGSESTPSTITKSGEIIISDPYPSKAYDYIAQLYVNCKNGKKRWLDVRFIYENGASWGVNVVRDSSESKILIKAGASFLINANNQYAGLPNGYTETSGLASAQIRLRIIK</sequence>
<protein>
    <recommendedName>
        <fullName evidence="3">Phage tail fibre protein N-terminal domain-containing protein</fullName>
    </recommendedName>
</protein>
<dbReference type="EMBL" id="BAABHY010000006">
    <property type="protein sequence ID" value="GAA5113355.1"/>
    <property type="molecule type" value="Genomic_DNA"/>
</dbReference>
<dbReference type="PANTHER" id="PTHR35191">
    <property type="entry name" value="PROPHAGE SIDE TAIL FIBER PROTEIN HOMOLOG STFQ-RELATED"/>
    <property type="match status" value="1"/>
</dbReference>
<feature type="domain" description="Phage tail fibre protein N-terminal" evidence="3">
    <location>
        <begin position="1"/>
        <end position="150"/>
    </location>
</feature>
<dbReference type="InterPro" id="IPR005068">
    <property type="entry name" value="Phage_lambda_Stf-r2"/>
</dbReference>
<comment type="subcellular location">
    <subcellularLocation>
        <location evidence="1">Virion</location>
    </subcellularLocation>
</comment>
<evidence type="ECO:0000256" key="1">
    <source>
        <dbReference type="ARBA" id="ARBA00004328"/>
    </source>
</evidence>